<name>A0AAV8ZK75_9CUCU</name>
<proteinExistence type="predicted"/>
<dbReference type="Proteomes" id="UP001162156">
    <property type="component" value="Unassembled WGS sequence"/>
</dbReference>
<evidence type="ECO:0000313" key="1">
    <source>
        <dbReference type="EMBL" id="KAJ8963881.1"/>
    </source>
</evidence>
<accession>A0AAV8ZK75</accession>
<reference evidence="1" key="1">
    <citation type="journal article" date="2023" name="Insect Mol. Biol.">
        <title>Genome sequencing provides insights into the evolution of gene families encoding plant cell wall-degrading enzymes in longhorned beetles.</title>
        <authorList>
            <person name="Shin N.R."/>
            <person name="Okamura Y."/>
            <person name="Kirsch R."/>
            <person name="Pauchet Y."/>
        </authorList>
    </citation>
    <scope>NUCLEOTIDE SEQUENCE</scope>
    <source>
        <strain evidence="1">RBIC_L_NR</strain>
    </source>
</reference>
<sequence length="81" mass="9534">MWIPRGQTQRLVLNSKCIQKESMEMVIAMETHVAYIELWTKEHKSDIREGPVADVFATVYFWKQRQNGLEKKVLQLENING</sequence>
<dbReference type="AlphaFoldDB" id="A0AAV8ZK75"/>
<evidence type="ECO:0000313" key="2">
    <source>
        <dbReference type="Proteomes" id="UP001162156"/>
    </source>
</evidence>
<organism evidence="1 2">
    <name type="scientific">Rhamnusium bicolor</name>
    <dbReference type="NCBI Taxonomy" id="1586634"/>
    <lineage>
        <taxon>Eukaryota</taxon>
        <taxon>Metazoa</taxon>
        <taxon>Ecdysozoa</taxon>
        <taxon>Arthropoda</taxon>
        <taxon>Hexapoda</taxon>
        <taxon>Insecta</taxon>
        <taxon>Pterygota</taxon>
        <taxon>Neoptera</taxon>
        <taxon>Endopterygota</taxon>
        <taxon>Coleoptera</taxon>
        <taxon>Polyphaga</taxon>
        <taxon>Cucujiformia</taxon>
        <taxon>Chrysomeloidea</taxon>
        <taxon>Cerambycidae</taxon>
        <taxon>Lepturinae</taxon>
        <taxon>Rhagiini</taxon>
        <taxon>Rhamnusium</taxon>
    </lineage>
</organism>
<gene>
    <name evidence="1" type="ORF">NQ314_005317</name>
</gene>
<dbReference type="EMBL" id="JANEYF010001469">
    <property type="protein sequence ID" value="KAJ8963881.1"/>
    <property type="molecule type" value="Genomic_DNA"/>
</dbReference>
<protein>
    <submittedName>
        <fullName evidence="1">Uncharacterized protein</fullName>
    </submittedName>
</protein>
<keyword evidence="2" id="KW-1185">Reference proteome</keyword>
<comment type="caution">
    <text evidence="1">The sequence shown here is derived from an EMBL/GenBank/DDBJ whole genome shotgun (WGS) entry which is preliminary data.</text>
</comment>